<dbReference type="PANTHER" id="PTHR24121">
    <property type="entry name" value="NO MECHANORECEPTOR POTENTIAL C, ISOFORM D-RELATED"/>
    <property type="match status" value="1"/>
</dbReference>
<dbReference type="EMBL" id="DF973321">
    <property type="protein sequence ID" value="GAU25800.1"/>
    <property type="molecule type" value="Genomic_DNA"/>
</dbReference>
<dbReference type="PROSITE" id="PS50088">
    <property type="entry name" value="ANK_REPEAT"/>
    <property type="match status" value="1"/>
</dbReference>
<dbReference type="SMART" id="SM00248">
    <property type="entry name" value="ANK"/>
    <property type="match status" value="3"/>
</dbReference>
<feature type="repeat" description="ANK" evidence="2">
    <location>
        <begin position="25"/>
        <end position="57"/>
    </location>
</feature>
<dbReference type="Pfam" id="PF12796">
    <property type="entry name" value="Ank_2"/>
    <property type="match status" value="1"/>
</dbReference>
<evidence type="ECO:0000313" key="3">
    <source>
        <dbReference type="EMBL" id="GAU25800.1"/>
    </source>
</evidence>
<reference evidence="4" key="1">
    <citation type="journal article" date="2017" name="Front. Plant Sci.">
        <title>Climate Clever Clovers: New Paradigm to Reduce the Environmental Footprint of Ruminants by Breeding Low Methanogenic Forages Utilizing Haplotype Variation.</title>
        <authorList>
            <person name="Kaur P."/>
            <person name="Appels R."/>
            <person name="Bayer P.E."/>
            <person name="Keeble-Gagnere G."/>
            <person name="Wang J."/>
            <person name="Hirakawa H."/>
            <person name="Shirasawa K."/>
            <person name="Vercoe P."/>
            <person name="Stefanova K."/>
            <person name="Durmic Z."/>
            <person name="Nichols P."/>
            <person name="Revell C."/>
            <person name="Isobe S.N."/>
            <person name="Edwards D."/>
            <person name="Erskine W."/>
        </authorList>
    </citation>
    <scope>NUCLEOTIDE SEQUENCE [LARGE SCALE GENOMIC DNA]</scope>
    <source>
        <strain evidence="4">cv. Daliak</strain>
    </source>
</reference>
<organism evidence="3 4">
    <name type="scientific">Trifolium subterraneum</name>
    <name type="common">Subterranean clover</name>
    <dbReference type="NCBI Taxonomy" id="3900"/>
    <lineage>
        <taxon>Eukaryota</taxon>
        <taxon>Viridiplantae</taxon>
        <taxon>Streptophyta</taxon>
        <taxon>Embryophyta</taxon>
        <taxon>Tracheophyta</taxon>
        <taxon>Spermatophyta</taxon>
        <taxon>Magnoliopsida</taxon>
        <taxon>eudicotyledons</taxon>
        <taxon>Gunneridae</taxon>
        <taxon>Pentapetalae</taxon>
        <taxon>rosids</taxon>
        <taxon>fabids</taxon>
        <taxon>Fabales</taxon>
        <taxon>Fabaceae</taxon>
        <taxon>Papilionoideae</taxon>
        <taxon>50 kb inversion clade</taxon>
        <taxon>NPAAA clade</taxon>
        <taxon>Hologalegina</taxon>
        <taxon>IRL clade</taxon>
        <taxon>Trifolieae</taxon>
        <taxon>Trifolium</taxon>
    </lineage>
</organism>
<sequence>MVKRGDSIEDTKIGVDVYDDITSDSARTLLHIAVNAGNIKNVDILVRDGGDEFVTRKDKHGDTALALAACYNAKIEIVKILVDSKTGKMLLMEPNDKGEIPVHLAAGKGHKEMTSYLYSKTSVEVFNKDSRNRVLLLDRCIEAELFGKQI</sequence>
<dbReference type="GO" id="GO:0005886">
    <property type="term" value="C:plasma membrane"/>
    <property type="evidence" value="ECO:0007669"/>
    <property type="project" value="UniProtKB-SubCell"/>
</dbReference>
<gene>
    <name evidence="3" type="ORF">TSUD_222580</name>
</gene>
<dbReference type="Gene3D" id="1.25.40.20">
    <property type="entry name" value="Ankyrin repeat-containing domain"/>
    <property type="match status" value="1"/>
</dbReference>
<name>A0A2Z6MQF6_TRISU</name>
<comment type="subcellular location">
    <subcellularLocation>
        <location evidence="1">Cell membrane</location>
        <topology evidence="1">Peripheral membrane protein</topology>
        <orientation evidence="1">Cytoplasmic side</orientation>
    </subcellularLocation>
</comment>
<evidence type="ECO:0000256" key="1">
    <source>
        <dbReference type="ARBA" id="ARBA00004413"/>
    </source>
</evidence>
<dbReference type="AlphaFoldDB" id="A0A2Z6MQF6"/>
<dbReference type="InterPro" id="IPR036770">
    <property type="entry name" value="Ankyrin_rpt-contain_sf"/>
</dbReference>
<dbReference type="SUPFAM" id="SSF48403">
    <property type="entry name" value="Ankyrin repeat"/>
    <property type="match status" value="1"/>
</dbReference>
<evidence type="ECO:0000256" key="2">
    <source>
        <dbReference type="PROSITE-ProRule" id="PRU00023"/>
    </source>
</evidence>
<keyword evidence="4" id="KW-1185">Reference proteome</keyword>
<proteinExistence type="predicted"/>
<protein>
    <submittedName>
        <fullName evidence="3">Uncharacterized protein</fullName>
    </submittedName>
</protein>
<evidence type="ECO:0000313" key="4">
    <source>
        <dbReference type="Proteomes" id="UP000242715"/>
    </source>
</evidence>
<dbReference type="PROSITE" id="PS50297">
    <property type="entry name" value="ANK_REP_REGION"/>
    <property type="match status" value="1"/>
</dbReference>
<dbReference type="Proteomes" id="UP000242715">
    <property type="component" value="Unassembled WGS sequence"/>
</dbReference>
<accession>A0A2Z6MQF6</accession>
<keyword evidence="2" id="KW-0040">ANK repeat</keyword>
<dbReference type="InterPro" id="IPR002110">
    <property type="entry name" value="Ankyrin_rpt"/>
</dbReference>
<dbReference type="PANTHER" id="PTHR24121:SF21">
    <property type="entry name" value="ANKYRIN REPEAT FAMILY PROTEIN"/>
    <property type="match status" value="1"/>
</dbReference>
<dbReference type="OrthoDB" id="1712829at2759"/>